<evidence type="ECO:0000256" key="11">
    <source>
        <dbReference type="ARBA" id="ARBA00023034"/>
    </source>
</evidence>
<dbReference type="InterPro" id="IPR029044">
    <property type="entry name" value="Nucleotide-diphossugar_trans"/>
</dbReference>
<evidence type="ECO:0000256" key="8">
    <source>
        <dbReference type="ARBA" id="ARBA00022723"/>
    </source>
</evidence>
<keyword evidence="11" id="KW-0333">Golgi apparatus</keyword>
<evidence type="ECO:0000256" key="3">
    <source>
        <dbReference type="ARBA" id="ARBA00004922"/>
    </source>
</evidence>
<keyword evidence="7 18" id="KW-0812">Transmembrane</keyword>
<comment type="pathway">
    <text evidence="3">Protein modification; protein glycosylation.</text>
</comment>
<evidence type="ECO:0000256" key="16">
    <source>
        <dbReference type="ARBA" id="ARBA00049421"/>
    </source>
</evidence>
<dbReference type="InterPro" id="IPR052261">
    <property type="entry name" value="Glycosyltransferase_13"/>
</dbReference>
<dbReference type="PANTHER" id="PTHR10468:SF0">
    <property type="entry name" value="ALPHA-1,3-MANNOSYL-GLYCOPROTEIN 2-BETA-N-ACETYLGLUCOSAMINYLTRANSFERASE"/>
    <property type="match status" value="1"/>
</dbReference>
<organism evidence="19">
    <name type="scientific">Lotharella globosa</name>
    <dbReference type="NCBI Taxonomy" id="91324"/>
    <lineage>
        <taxon>Eukaryota</taxon>
        <taxon>Sar</taxon>
        <taxon>Rhizaria</taxon>
        <taxon>Cercozoa</taxon>
        <taxon>Chlorarachniophyceae</taxon>
        <taxon>Lotharella</taxon>
    </lineage>
</organism>
<evidence type="ECO:0000256" key="2">
    <source>
        <dbReference type="ARBA" id="ARBA00004323"/>
    </source>
</evidence>
<dbReference type="EMBL" id="HBIV01046979">
    <property type="protein sequence ID" value="CAE0680984.1"/>
    <property type="molecule type" value="Transcribed_RNA"/>
</dbReference>
<feature type="transmembrane region" description="Helical" evidence="18">
    <location>
        <begin position="21"/>
        <end position="43"/>
    </location>
</feature>
<evidence type="ECO:0000256" key="4">
    <source>
        <dbReference type="ARBA" id="ARBA00006492"/>
    </source>
</evidence>
<feature type="region of interest" description="Disordered" evidence="17">
    <location>
        <begin position="72"/>
        <end position="144"/>
    </location>
</feature>
<feature type="compositionally biased region" description="Low complexity" evidence="17">
    <location>
        <begin position="72"/>
        <end position="141"/>
    </location>
</feature>
<dbReference type="UniPathway" id="UPA00378"/>
<dbReference type="SUPFAM" id="SSF53448">
    <property type="entry name" value="Nucleotide-diphospho-sugar transferases"/>
    <property type="match status" value="1"/>
</dbReference>
<keyword evidence="6" id="KW-0808">Transferase</keyword>
<sequence length="572" mass="63099">MRLRSPSMKSSRAACNVRSCLMGFVYFLMGVALASMVTSWVLIETEVMQHQQQHQSDRGFVPILPGQATASDFKSSTSSSATTESSLSSSSSSSASSFTRPATTSSSIATTISTTTATGPSGTTSSEATSSETTSGETTTSMPSPALVIVAHNRPEYLSQSLKSVLECAGSELFHIYVSLDSPNDAPKMENAIKRIANGRQSVTVLRMTPISTTAFERSGIGRISRHHEFALEQGFMTHSHSHVIILEEDLLVAPDFFSYFMQASKLLALDSSLFCISAWNDNGLGSVAQDKKRLYRTDYFSGLGWMISRSEWLRLRSKWPDVPSTGWDHWMRLSTSNNGRECIVPIVSRTKHIGEHGVNVQSNQNHIYSKWAFSDVEPAPASFGDLSYLLHDAYEEFVKSQVSLAYQNDGGLVLYTLETWRGVASRHQLWANQPRGTHRGLILVKQGKEGDVYKVFADKRKAWNYLKPEDQLKPKPQAIKVKGNNGESCSGACRRVQKRCDPREIQFVNTCEALLDSFACEAGCGHQMGMEIPSYVITPSERTYQQCLVADEVVSTCEAAHPVTRRLCACV</sequence>
<keyword evidence="9" id="KW-0735">Signal-anchor</keyword>
<dbReference type="AlphaFoldDB" id="A0A7S4DZD4"/>
<keyword evidence="13" id="KW-0464">Manganese</keyword>
<evidence type="ECO:0000313" key="19">
    <source>
        <dbReference type="EMBL" id="CAE0680984.1"/>
    </source>
</evidence>
<evidence type="ECO:0000256" key="9">
    <source>
        <dbReference type="ARBA" id="ARBA00022968"/>
    </source>
</evidence>
<comment type="cofactor">
    <cofactor evidence="1">
        <name>Mn(2+)</name>
        <dbReference type="ChEBI" id="CHEBI:29035"/>
    </cofactor>
</comment>
<evidence type="ECO:0000256" key="6">
    <source>
        <dbReference type="ARBA" id="ARBA00022679"/>
    </source>
</evidence>
<evidence type="ECO:0000256" key="14">
    <source>
        <dbReference type="ARBA" id="ARBA00038949"/>
    </source>
</evidence>
<dbReference type="GO" id="GO:0003827">
    <property type="term" value="F:alpha-1,3-mannosylglycoprotein 2-beta-N-acetylglucosaminyltransferase activity"/>
    <property type="evidence" value="ECO:0007669"/>
    <property type="project" value="UniProtKB-EC"/>
</dbReference>
<keyword evidence="5" id="KW-0328">Glycosyltransferase</keyword>
<dbReference type="GO" id="GO:0046872">
    <property type="term" value="F:metal ion binding"/>
    <property type="evidence" value="ECO:0007669"/>
    <property type="project" value="UniProtKB-KW"/>
</dbReference>
<gene>
    <name evidence="19" type="ORF">LGLO00237_LOCUS32771</name>
</gene>
<comment type="catalytic activity">
    <reaction evidence="16">
        <text>N(4)-(alpha-D-Man-(1-&gt;3)-[alpha-D-Man-(1-&gt;3)-[alpha-D-Man-(1-&gt;6)]-alpha-D-Man-(1-&gt;6)]-beta-D-Man-(1-&gt;4)-beta-D-GlcNAc-(1-&gt;4)-beta-D-GlcNAc)-L-asparaginyl-[protein] (N-glucan mannose isomer 5A1,2) + UDP-N-acetyl-alpha-D-glucosamine = N(4)-{beta-D-GlcNAc-(1-&gt;2)-alpha-D-Man-(1-&gt;3)-[alpha-D-Man-(1-&gt;3)-[alpha-D-Man-(1-&gt;6)]-alpha-D-Man-(1-&gt;6)]-beta-D-Man-(1-&gt;4)-beta-D-GlcNAc-(1-&gt;4)-beta-D-GlcNAc}-L-asparaginyl-[protein] + UDP + H(+)</text>
        <dbReference type="Rhea" id="RHEA:11456"/>
        <dbReference type="Rhea" id="RHEA-COMP:14367"/>
        <dbReference type="Rhea" id="RHEA-COMP:14368"/>
        <dbReference type="ChEBI" id="CHEBI:15378"/>
        <dbReference type="ChEBI" id="CHEBI:57705"/>
        <dbReference type="ChEBI" id="CHEBI:58223"/>
        <dbReference type="ChEBI" id="CHEBI:59087"/>
        <dbReference type="ChEBI" id="CHEBI:60625"/>
        <dbReference type="EC" id="2.4.1.101"/>
    </reaction>
</comment>
<evidence type="ECO:0000256" key="18">
    <source>
        <dbReference type="SAM" id="Phobius"/>
    </source>
</evidence>
<dbReference type="EC" id="2.4.1.101" evidence="14"/>
<evidence type="ECO:0000256" key="5">
    <source>
        <dbReference type="ARBA" id="ARBA00022676"/>
    </source>
</evidence>
<dbReference type="Pfam" id="PF03071">
    <property type="entry name" value="GNT-I"/>
    <property type="match status" value="1"/>
</dbReference>
<comment type="similarity">
    <text evidence="4">Belongs to the glycosyltransferase 13 family.</text>
</comment>
<evidence type="ECO:0000256" key="13">
    <source>
        <dbReference type="ARBA" id="ARBA00023211"/>
    </source>
</evidence>
<keyword evidence="8" id="KW-0479">Metal-binding</keyword>
<name>A0A7S4DZD4_9EUKA</name>
<evidence type="ECO:0000256" key="1">
    <source>
        <dbReference type="ARBA" id="ARBA00001936"/>
    </source>
</evidence>
<accession>A0A7S4DZD4</accession>
<reference evidence="19" key="1">
    <citation type="submission" date="2021-01" db="EMBL/GenBank/DDBJ databases">
        <authorList>
            <person name="Corre E."/>
            <person name="Pelletier E."/>
            <person name="Niang G."/>
            <person name="Scheremetjew M."/>
            <person name="Finn R."/>
            <person name="Kale V."/>
            <person name="Holt S."/>
            <person name="Cochrane G."/>
            <person name="Meng A."/>
            <person name="Brown T."/>
            <person name="Cohen L."/>
        </authorList>
    </citation>
    <scope>NUCLEOTIDE SEQUENCE</scope>
    <source>
        <strain evidence="19">CCCM811</strain>
    </source>
</reference>
<evidence type="ECO:0000256" key="12">
    <source>
        <dbReference type="ARBA" id="ARBA00023136"/>
    </source>
</evidence>
<proteinExistence type="inferred from homology"/>
<keyword evidence="12 18" id="KW-0472">Membrane</keyword>
<dbReference type="Gene3D" id="3.90.550.10">
    <property type="entry name" value="Spore Coat Polysaccharide Biosynthesis Protein SpsA, Chain A"/>
    <property type="match status" value="1"/>
</dbReference>
<evidence type="ECO:0000256" key="17">
    <source>
        <dbReference type="SAM" id="MobiDB-lite"/>
    </source>
</evidence>
<comment type="subcellular location">
    <subcellularLocation>
        <location evidence="2">Golgi apparatus membrane</location>
        <topology evidence="2">Single-pass type II membrane protein</topology>
    </subcellularLocation>
</comment>
<protein>
    <recommendedName>
        <fullName evidence="14">alpha-1,3-mannosyl-glycoprotein 2-beta-N-acetylglucosaminyltransferase</fullName>
        <ecNumber evidence="14">2.4.1.101</ecNumber>
    </recommendedName>
    <alternativeName>
        <fullName evidence="15">N-glycosyl-oligosaccharide-glycoprotein N-acetylglucosaminyltransferase I</fullName>
    </alternativeName>
</protein>
<dbReference type="PANTHER" id="PTHR10468">
    <property type="entry name" value="PROTEIN O-LINKED-MANNOSE BETA-1,2-N-ACETYLGLUCOSAMINYLTRANSFERASE 1/ALPHA-1,3-MANNOSYL-GLYCOPROTEIN 2-BETA-N-ACETYLGLUCOSAMINYLTRANSFERASE"/>
    <property type="match status" value="1"/>
</dbReference>
<evidence type="ECO:0000256" key="7">
    <source>
        <dbReference type="ARBA" id="ARBA00022692"/>
    </source>
</evidence>
<evidence type="ECO:0000256" key="10">
    <source>
        <dbReference type="ARBA" id="ARBA00022989"/>
    </source>
</evidence>
<keyword evidence="10 18" id="KW-1133">Transmembrane helix</keyword>
<dbReference type="FunFam" id="3.90.550.10:FF:000252">
    <property type="entry name" value="Protein O-linked-mannose beta-1,2-N-acetylglucosaminyltransferase 1"/>
    <property type="match status" value="1"/>
</dbReference>
<evidence type="ECO:0000256" key="15">
    <source>
        <dbReference type="ARBA" id="ARBA00041712"/>
    </source>
</evidence>
<dbReference type="GO" id="GO:0000139">
    <property type="term" value="C:Golgi membrane"/>
    <property type="evidence" value="ECO:0007669"/>
    <property type="project" value="UniProtKB-SubCell"/>
</dbReference>
<dbReference type="InterPro" id="IPR004139">
    <property type="entry name" value="Glyco_trans_13"/>
</dbReference>